<comment type="caution">
    <text evidence="1">The sequence shown here is derived from an EMBL/GenBank/DDBJ whole genome shotgun (WGS) entry which is preliminary data.</text>
</comment>
<proteinExistence type="predicted"/>
<evidence type="ECO:0000313" key="1">
    <source>
        <dbReference type="EMBL" id="KAK5884249.1"/>
    </source>
</evidence>
<dbReference type="AlphaFoldDB" id="A0AAN8BGU6"/>
<gene>
    <name evidence="1" type="ORF">CesoFtcFv8_018089</name>
</gene>
<name>A0AAN8BGU6_9TELE</name>
<evidence type="ECO:0000313" key="2">
    <source>
        <dbReference type="Proteomes" id="UP001335648"/>
    </source>
</evidence>
<keyword evidence="2" id="KW-1185">Reference proteome</keyword>
<reference evidence="1 2" key="1">
    <citation type="journal article" date="2023" name="Mol. Biol. Evol.">
        <title>Genomics of Secondarily Temperate Adaptation in the Only Non-Antarctic Icefish.</title>
        <authorList>
            <person name="Rivera-Colon A.G."/>
            <person name="Rayamajhi N."/>
            <person name="Minhas B.F."/>
            <person name="Madrigal G."/>
            <person name="Bilyk K.T."/>
            <person name="Yoon V."/>
            <person name="Hune M."/>
            <person name="Gregory S."/>
            <person name="Cheng C.H.C."/>
            <person name="Catchen J.M."/>
        </authorList>
    </citation>
    <scope>NUCLEOTIDE SEQUENCE [LARGE SCALE GENOMIC DNA]</scope>
    <source>
        <strain evidence="1">JC2023a</strain>
    </source>
</reference>
<accession>A0AAN8BGU6</accession>
<organism evidence="1 2">
    <name type="scientific">Champsocephalus esox</name>
    <name type="common">pike icefish</name>
    <dbReference type="NCBI Taxonomy" id="159716"/>
    <lineage>
        <taxon>Eukaryota</taxon>
        <taxon>Metazoa</taxon>
        <taxon>Chordata</taxon>
        <taxon>Craniata</taxon>
        <taxon>Vertebrata</taxon>
        <taxon>Euteleostomi</taxon>
        <taxon>Actinopterygii</taxon>
        <taxon>Neopterygii</taxon>
        <taxon>Teleostei</taxon>
        <taxon>Neoteleostei</taxon>
        <taxon>Acanthomorphata</taxon>
        <taxon>Eupercaria</taxon>
        <taxon>Perciformes</taxon>
        <taxon>Notothenioidei</taxon>
        <taxon>Channichthyidae</taxon>
        <taxon>Champsocephalus</taxon>
    </lineage>
</organism>
<dbReference type="EMBL" id="JAULUE010002060">
    <property type="protein sequence ID" value="KAK5884249.1"/>
    <property type="molecule type" value="Genomic_DNA"/>
</dbReference>
<protein>
    <submittedName>
        <fullName evidence="1">Uncharacterized protein</fullName>
    </submittedName>
</protein>
<sequence>MVMKVSSGTNEGAVCSTPLFMETMRPPNSTLCDGEHALLPQPKAAPARLSECVRAGWRVGLGWFAFLDC</sequence>
<dbReference type="Proteomes" id="UP001335648">
    <property type="component" value="Unassembled WGS sequence"/>
</dbReference>